<accession>A0ABZ0TPC2</accession>
<organism evidence="2 3">
    <name type="scientific">Mucilaginibacter sabulilitoris</name>
    <dbReference type="NCBI Taxonomy" id="1173583"/>
    <lineage>
        <taxon>Bacteria</taxon>
        <taxon>Pseudomonadati</taxon>
        <taxon>Bacteroidota</taxon>
        <taxon>Sphingobacteriia</taxon>
        <taxon>Sphingobacteriales</taxon>
        <taxon>Sphingobacteriaceae</taxon>
        <taxon>Mucilaginibacter</taxon>
    </lineage>
</organism>
<gene>
    <name evidence="2" type="ORF">SNE25_04270</name>
</gene>
<protein>
    <recommendedName>
        <fullName evidence="4">Lipocalin-like domain-containing protein</fullName>
    </recommendedName>
</protein>
<feature type="signal peptide" evidence="1">
    <location>
        <begin position="1"/>
        <end position="28"/>
    </location>
</feature>
<proteinExistence type="predicted"/>
<dbReference type="RefSeq" id="WP_321563850.1">
    <property type="nucleotide sequence ID" value="NZ_CP139558.1"/>
</dbReference>
<keyword evidence="1" id="KW-0732">Signal</keyword>
<feature type="chain" id="PRO_5046684614" description="Lipocalin-like domain-containing protein" evidence="1">
    <location>
        <begin position="29"/>
        <end position="172"/>
    </location>
</feature>
<evidence type="ECO:0008006" key="4">
    <source>
        <dbReference type="Google" id="ProtNLM"/>
    </source>
</evidence>
<evidence type="ECO:0000313" key="3">
    <source>
        <dbReference type="Proteomes" id="UP001324380"/>
    </source>
</evidence>
<reference evidence="2 3" key="1">
    <citation type="submission" date="2023-11" db="EMBL/GenBank/DDBJ databases">
        <title>Analysis of the Genomes of Mucilaginibacter gossypii cycad 4 and M. sabulilitoris SNA2: microbes with the potential for plant growth promotion.</title>
        <authorList>
            <person name="Hirsch A.M."/>
            <person name="Humm E."/>
            <person name="Rubbi M."/>
            <person name="Del Vecchio G."/>
            <person name="Ha S.M."/>
            <person name="Pellegrini M."/>
            <person name="Gunsalus R.P."/>
        </authorList>
    </citation>
    <scope>NUCLEOTIDE SEQUENCE [LARGE SCALE GENOMIC DNA]</scope>
    <source>
        <strain evidence="2 3">SNA2</strain>
    </source>
</reference>
<sequence>MKRNIIKTSLNTIVFALSLVMLCLTANAQTKMQNFAGTWILNEDKSDFGRLTAKSASKVKVLTVVQTTSDITVFSGDSTMKTSIQINLSGEHAVQTSSTTVNGIPNKLTSNPDIQLVNDRSFTLRITKDPMSLVTSSVKTYTLSSDGKILIMEYKNTYGETILAGKLVYDKR</sequence>
<dbReference type="EMBL" id="CP139558">
    <property type="protein sequence ID" value="WPU94734.1"/>
    <property type="molecule type" value="Genomic_DNA"/>
</dbReference>
<keyword evidence="3" id="KW-1185">Reference proteome</keyword>
<evidence type="ECO:0000256" key="1">
    <source>
        <dbReference type="SAM" id="SignalP"/>
    </source>
</evidence>
<dbReference type="Proteomes" id="UP001324380">
    <property type="component" value="Chromosome"/>
</dbReference>
<evidence type="ECO:0000313" key="2">
    <source>
        <dbReference type="EMBL" id="WPU94734.1"/>
    </source>
</evidence>
<name>A0ABZ0TPC2_9SPHI</name>